<dbReference type="GO" id="GO:0016301">
    <property type="term" value="F:kinase activity"/>
    <property type="evidence" value="ECO:0007669"/>
    <property type="project" value="UniProtKB-KW"/>
</dbReference>
<dbReference type="Gene3D" id="1.20.5.1930">
    <property type="match status" value="1"/>
</dbReference>
<evidence type="ECO:0000256" key="1">
    <source>
        <dbReference type="ARBA" id="ARBA00022679"/>
    </source>
</evidence>
<keyword evidence="2 6" id="KW-0418">Kinase</keyword>
<evidence type="ECO:0000313" key="7">
    <source>
        <dbReference type="Proteomes" id="UP001290861"/>
    </source>
</evidence>
<proteinExistence type="predicted"/>
<keyword evidence="7" id="KW-1185">Reference proteome</keyword>
<dbReference type="InterPro" id="IPR036890">
    <property type="entry name" value="HATPase_C_sf"/>
</dbReference>
<dbReference type="Proteomes" id="UP001290861">
    <property type="component" value="Unassembled WGS sequence"/>
</dbReference>
<dbReference type="PANTHER" id="PTHR24421">
    <property type="entry name" value="NITRATE/NITRITE SENSOR PROTEIN NARX-RELATED"/>
    <property type="match status" value="1"/>
</dbReference>
<keyword evidence="4" id="KW-1133">Transmembrane helix</keyword>
<comment type="caution">
    <text evidence="6">The sequence shown here is derived from an EMBL/GenBank/DDBJ whole genome shotgun (WGS) entry which is preliminary data.</text>
</comment>
<dbReference type="InterPro" id="IPR011712">
    <property type="entry name" value="Sig_transdc_His_kin_sub3_dim/P"/>
</dbReference>
<feature type="transmembrane region" description="Helical" evidence="4">
    <location>
        <begin position="6"/>
        <end position="24"/>
    </location>
</feature>
<dbReference type="InterPro" id="IPR050482">
    <property type="entry name" value="Sensor_HK_TwoCompSys"/>
</dbReference>
<evidence type="ECO:0000313" key="6">
    <source>
        <dbReference type="EMBL" id="MDZ8117367.1"/>
    </source>
</evidence>
<dbReference type="RefSeq" id="WP_322607168.1">
    <property type="nucleotide sequence ID" value="NZ_JARVCO010000002.1"/>
</dbReference>
<organism evidence="6 7">
    <name type="scientific">Pontiella agarivorans</name>
    <dbReference type="NCBI Taxonomy" id="3038953"/>
    <lineage>
        <taxon>Bacteria</taxon>
        <taxon>Pseudomonadati</taxon>
        <taxon>Kiritimatiellota</taxon>
        <taxon>Kiritimatiellia</taxon>
        <taxon>Kiritimatiellales</taxon>
        <taxon>Pontiellaceae</taxon>
        <taxon>Pontiella</taxon>
    </lineage>
</organism>
<sequence>MYPLLNVNAAIPSFALIAVTAWTFGTKAGLIATLINMIYHAYLLSFFYGDQFVCYQTKLTSPILYITISYVAGYLRQNYDGIRKLNQELDSLVRKRDQELTWLSNELLENAENRRVALGQELHDGIGQQLTGIKLISSSLESQLKHEPETPADLTAKLSQKASNAHNDIRMIARTLFPVRIAQVGLYSALNEMISCYAELHQKSMHVIECSDLRGMTETLALQLYRMCQECCTFLLEHSNANLILLTLKIVNDNYVVEIEHNGQVEIEDETCSIYNLIRYRADKICGTLQTTDHDTSGRSVIYFKVPLPTH</sequence>
<protein>
    <submittedName>
        <fullName evidence="6">Histidine kinase</fullName>
    </submittedName>
</protein>
<reference evidence="6 7" key="1">
    <citation type="journal article" date="2024" name="Appl. Environ. Microbiol.">
        <title>Pontiella agarivorans sp. nov., a novel marine anaerobic bacterium capable of degrading macroalgal polysaccharides and fixing nitrogen.</title>
        <authorList>
            <person name="Liu N."/>
            <person name="Kivenson V."/>
            <person name="Peng X."/>
            <person name="Cui Z."/>
            <person name="Lankiewicz T.S."/>
            <person name="Gosselin K.M."/>
            <person name="English C.J."/>
            <person name="Blair E.M."/>
            <person name="O'Malley M.A."/>
            <person name="Valentine D.L."/>
        </authorList>
    </citation>
    <scope>NUCLEOTIDE SEQUENCE [LARGE SCALE GENOMIC DNA]</scope>
    <source>
        <strain evidence="6 7">NLcol2</strain>
    </source>
</reference>
<evidence type="ECO:0000256" key="4">
    <source>
        <dbReference type="SAM" id="Phobius"/>
    </source>
</evidence>
<gene>
    <name evidence="6" type="ORF">P9H32_01905</name>
</gene>
<evidence type="ECO:0000259" key="5">
    <source>
        <dbReference type="Pfam" id="PF07730"/>
    </source>
</evidence>
<feature type="domain" description="Signal transduction histidine kinase subgroup 3 dimerisation and phosphoacceptor" evidence="5">
    <location>
        <begin position="115"/>
        <end position="178"/>
    </location>
</feature>
<keyword evidence="1" id="KW-0808">Transferase</keyword>
<dbReference type="Gene3D" id="3.30.565.10">
    <property type="entry name" value="Histidine kinase-like ATPase, C-terminal domain"/>
    <property type="match status" value="1"/>
</dbReference>
<evidence type="ECO:0000256" key="2">
    <source>
        <dbReference type="ARBA" id="ARBA00022777"/>
    </source>
</evidence>
<evidence type="ECO:0000256" key="3">
    <source>
        <dbReference type="ARBA" id="ARBA00023012"/>
    </source>
</evidence>
<dbReference type="Pfam" id="PF07730">
    <property type="entry name" value="HisKA_3"/>
    <property type="match status" value="1"/>
</dbReference>
<accession>A0ABU5MTB4</accession>
<keyword evidence="4" id="KW-0472">Membrane</keyword>
<name>A0ABU5MTB4_9BACT</name>
<keyword evidence="3" id="KW-0902">Two-component regulatory system</keyword>
<dbReference type="EMBL" id="JARVCO010000002">
    <property type="protein sequence ID" value="MDZ8117367.1"/>
    <property type="molecule type" value="Genomic_DNA"/>
</dbReference>
<keyword evidence="4" id="KW-0812">Transmembrane</keyword>